<proteinExistence type="predicted"/>
<accession>A0ABS9R9B2</accession>
<sequence>MLKKINTPTLETQRLLLRKAVKQDREAFLEIFKDDTIHRYRPWFPLTTIKEASQYLESYILPVYERDIAYYYVLEEKTSKKVIGFISLDGLYPGRGIGEFNAGMIYEYRGKGYLKEAANALLHMAKENGFTKISAIHDKENVKSGEIIKDLGLSYRYSFDERKPHLKKTVTFQYYEIKFD</sequence>
<dbReference type="RefSeq" id="WP_158552205.1">
    <property type="nucleotide sequence ID" value="NZ_JAKVPQ010000011.1"/>
</dbReference>
<feature type="domain" description="N-acetyltransferase" evidence="1">
    <location>
        <begin position="15"/>
        <end position="180"/>
    </location>
</feature>
<dbReference type="Gene3D" id="3.40.630.30">
    <property type="match status" value="1"/>
</dbReference>
<dbReference type="InterPro" id="IPR016181">
    <property type="entry name" value="Acyl_CoA_acyltransferase"/>
</dbReference>
<dbReference type="Pfam" id="PF13302">
    <property type="entry name" value="Acetyltransf_3"/>
    <property type="match status" value="1"/>
</dbReference>
<protein>
    <submittedName>
        <fullName evidence="2">GNAT family N-acetyltransferase</fullName>
    </submittedName>
</protein>
<organism evidence="2 3">
    <name type="scientific">Amedibacillus hominis</name>
    <dbReference type="NCBI Taxonomy" id="2897776"/>
    <lineage>
        <taxon>Bacteria</taxon>
        <taxon>Bacillati</taxon>
        <taxon>Bacillota</taxon>
        <taxon>Erysipelotrichia</taxon>
        <taxon>Erysipelotrichales</taxon>
        <taxon>Erysipelotrichaceae</taxon>
        <taxon>Amedibacillus</taxon>
    </lineage>
</organism>
<dbReference type="CDD" id="cd04301">
    <property type="entry name" value="NAT_SF"/>
    <property type="match status" value="1"/>
</dbReference>
<dbReference type="PROSITE" id="PS51186">
    <property type="entry name" value="GNAT"/>
    <property type="match status" value="1"/>
</dbReference>
<evidence type="ECO:0000313" key="2">
    <source>
        <dbReference type="EMBL" id="MCH4286200.1"/>
    </source>
</evidence>
<reference evidence="2 3" key="1">
    <citation type="submission" date="2022-02" db="EMBL/GenBank/DDBJ databases">
        <title>Genome of Erysipelotrichaceae sp. nov. NSJ-176 isolated from human feces.</title>
        <authorList>
            <person name="Abdugheni R."/>
        </authorList>
    </citation>
    <scope>NUCLEOTIDE SEQUENCE [LARGE SCALE GENOMIC DNA]</scope>
    <source>
        <strain evidence="2 3">NSJ-176</strain>
    </source>
</reference>
<name>A0ABS9R9B2_9FIRM</name>
<comment type="caution">
    <text evidence="2">The sequence shown here is derived from an EMBL/GenBank/DDBJ whole genome shotgun (WGS) entry which is preliminary data.</text>
</comment>
<dbReference type="SUPFAM" id="SSF55729">
    <property type="entry name" value="Acyl-CoA N-acyltransferases (Nat)"/>
    <property type="match status" value="1"/>
</dbReference>
<dbReference type="EMBL" id="JAKVPQ010000011">
    <property type="protein sequence ID" value="MCH4286200.1"/>
    <property type="molecule type" value="Genomic_DNA"/>
</dbReference>
<evidence type="ECO:0000313" key="3">
    <source>
        <dbReference type="Proteomes" id="UP001202402"/>
    </source>
</evidence>
<dbReference type="Proteomes" id="UP001202402">
    <property type="component" value="Unassembled WGS sequence"/>
</dbReference>
<evidence type="ECO:0000259" key="1">
    <source>
        <dbReference type="PROSITE" id="PS51186"/>
    </source>
</evidence>
<gene>
    <name evidence="2" type="ORF">LQE99_13825</name>
</gene>
<keyword evidence="3" id="KW-1185">Reference proteome</keyword>
<dbReference type="InterPro" id="IPR051531">
    <property type="entry name" value="N-acetyltransferase"/>
</dbReference>
<dbReference type="InterPro" id="IPR000182">
    <property type="entry name" value="GNAT_dom"/>
</dbReference>
<dbReference type="PANTHER" id="PTHR43792:SF1">
    <property type="entry name" value="N-ACETYLTRANSFERASE DOMAIN-CONTAINING PROTEIN"/>
    <property type="match status" value="1"/>
</dbReference>
<dbReference type="PANTHER" id="PTHR43792">
    <property type="entry name" value="GNAT FAMILY, PUTATIVE (AFU_ORTHOLOGUE AFUA_3G00765)-RELATED-RELATED"/>
    <property type="match status" value="1"/>
</dbReference>